<evidence type="ECO:0000259" key="1">
    <source>
        <dbReference type="SMART" id="SM01022"/>
    </source>
</evidence>
<reference evidence="2 3" key="1">
    <citation type="submission" date="2014-07" db="EMBL/GenBank/DDBJ databases">
        <title>Draft genome of Clostridium celerecrescens 152B isolated from sediments associated with methane hydrate from Krishna Godavari basin.</title>
        <authorList>
            <person name="Honkalas V.S."/>
            <person name="Dabir A.P."/>
            <person name="Arora P."/>
            <person name="Dhakephalkar P.K."/>
        </authorList>
    </citation>
    <scope>NUCLEOTIDE SEQUENCE [LARGE SCALE GENOMIC DNA]</scope>
    <source>
        <strain evidence="2 3">152B</strain>
    </source>
</reference>
<gene>
    <name evidence="2" type="ORF">IO98_00770</name>
</gene>
<comment type="caution">
    <text evidence="2">The sequence shown here is derived from an EMBL/GenBank/DDBJ whole genome shotgun (WGS) entry which is preliminary data.</text>
</comment>
<sequence length="146" mass="16669">MNAEQMWNKFVSKNQIKEMQYQSWAFGAAADELADLVLRGIKTGTASAYPIYEAENEALPKNGDYSVILDSKNEAVCIIKTTKVYIVPFREVRKEHAGKEGEGDGSLEYWRNVHDEFFSKEMAEIGKLFDEDMPVVCEEFELVFIP</sequence>
<dbReference type="PANTHER" id="PTHR39203:SF1">
    <property type="entry name" value="CYTOPLASMIC PROTEIN"/>
    <property type="match status" value="1"/>
</dbReference>
<proteinExistence type="predicted"/>
<dbReference type="OrthoDB" id="9807542at2"/>
<dbReference type="SUPFAM" id="SSF88697">
    <property type="entry name" value="PUA domain-like"/>
    <property type="match status" value="1"/>
</dbReference>
<dbReference type="SMART" id="SM01022">
    <property type="entry name" value="ASCH"/>
    <property type="match status" value="1"/>
</dbReference>
<organism evidence="2 3">
    <name type="scientific">Lacrimispora celerecrescens</name>
    <dbReference type="NCBI Taxonomy" id="29354"/>
    <lineage>
        <taxon>Bacteria</taxon>
        <taxon>Bacillati</taxon>
        <taxon>Bacillota</taxon>
        <taxon>Clostridia</taxon>
        <taxon>Lachnospirales</taxon>
        <taxon>Lachnospiraceae</taxon>
        <taxon>Lacrimispora</taxon>
    </lineage>
</organism>
<keyword evidence="3" id="KW-1185">Reference proteome</keyword>
<dbReference type="PIRSF" id="PIRSF021320">
    <property type="entry name" value="DUF984"/>
    <property type="match status" value="1"/>
</dbReference>
<dbReference type="InterPro" id="IPR009326">
    <property type="entry name" value="DUF984"/>
</dbReference>
<dbReference type="Proteomes" id="UP000028525">
    <property type="component" value="Unassembled WGS sequence"/>
</dbReference>
<protein>
    <submittedName>
        <fullName evidence="2">RNA-binding protein</fullName>
    </submittedName>
</protein>
<dbReference type="Pfam" id="PF04266">
    <property type="entry name" value="ASCH"/>
    <property type="match status" value="1"/>
</dbReference>
<dbReference type="RefSeq" id="WP_038277103.1">
    <property type="nucleotide sequence ID" value="NZ_JPME01000002.1"/>
</dbReference>
<accession>A0A084JS13</accession>
<dbReference type="InterPro" id="IPR007374">
    <property type="entry name" value="ASCH_domain"/>
</dbReference>
<dbReference type="Gene3D" id="3.10.400.10">
    <property type="entry name" value="Sulfate adenylyltransferase"/>
    <property type="match status" value="1"/>
</dbReference>
<dbReference type="AlphaFoldDB" id="A0A084JS13"/>
<name>A0A084JS13_9FIRM</name>
<dbReference type="InterPro" id="IPR015947">
    <property type="entry name" value="PUA-like_sf"/>
</dbReference>
<dbReference type="PANTHER" id="PTHR39203">
    <property type="entry name" value="CYTOPLASMIC PROTEIN-RELATED"/>
    <property type="match status" value="1"/>
</dbReference>
<dbReference type="STRING" id="29354.IO98_00770"/>
<evidence type="ECO:0000313" key="2">
    <source>
        <dbReference type="EMBL" id="KEZ91747.1"/>
    </source>
</evidence>
<feature type="domain" description="ASCH" evidence="1">
    <location>
        <begin position="24"/>
        <end position="144"/>
    </location>
</feature>
<evidence type="ECO:0000313" key="3">
    <source>
        <dbReference type="Proteomes" id="UP000028525"/>
    </source>
</evidence>
<dbReference type="CDD" id="cd06553">
    <property type="entry name" value="ASCH_Ef3133_like"/>
    <property type="match status" value="1"/>
</dbReference>
<dbReference type="EMBL" id="JPME01000002">
    <property type="protein sequence ID" value="KEZ91747.1"/>
    <property type="molecule type" value="Genomic_DNA"/>
</dbReference>